<name>A0A6I4WD16_9ACTN</name>
<dbReference type="PROSITE" id="PS50850">
    <property type="entry name" value="MFS"/>
    <property type="match status" value="1"/>
</dbReference>
<feature type="transmembrane region" description="Helical" evidence="7">
    <location>
        <begin position="467"/>
        <end position="487"/>
    </location>
</feature>
<dbReference type="InterPro" id="IPR036259">
    <property type="entry name" value="MFS_trans_sf"/>
</dbReference>
<dbReference type="PRINTS" id="PR01036">
    <property type="entry name" value="TCRTETB"/>
</dbReference>
<dbReference type="Gene3D" id="1.20.1250.20">
    <property type="entry name" value="MFS general substrate transporter like domains"/>
    <property type="match status" value="1"/>
</dbReference>
<feature type="transmembrane region" description="Helical" evidence="7">
    <location>
        <begin position="97"/>
        <end position="120"/>
    </location>
</feature>
<keyword evidence="5 7" id="KW-1133">Transmembrane helix</keyword>
<evidence type="ECO:0000256" key="7">
    <source>
        <dbReference type="SAM" id="Phobius"/>
    </source>
</evidence>
<evidence type="ECO:0000256" key="5">
    <source>
        <dbReference type="ARBA" id="ARBA00022989"/>
    </source>
</evidence>
<dbReference type="CDD" id="cd17321">
    <property type="entry name" value="MFS_MMR_MDR_like"/>
    <property type="match status" value="1"/>
</dbReference>
<feature type="transmembrane region" description="Helical" evidence="7">
    <location>
        <begin position="73"/>
        <end position="91"/>
    </location>
</feature>
<dbReference type="PROSITE" id="PS00216">
    <property type="entry name" value="SUGAR_TRANSPORT_1"/>
    <property type="match status" value="1"/>
</dbReference>
<sequence length="611" mass="64479">MRRRWAATVVVCLGLFLIGIDFTVLNVAIPDLQRDLRLSTTDVQWIIDGYAVAMSGTVLAAGAVADRIGRRRAFVLGMLLCVVTSVVGGLADTSVQVIAARVGMGLGSALIMPATLSIVTRLFPEPALRRRAIAVWSAVAGVGGLLGPVIGGWLVDRWSWHAGFWVNVPIAVTAVVLALWLVPESRAPGRMSLDLLGAVLSALGLTALVWAVVEGPDRGWTSALVVVAFGSAALLLVLFLLWQVRHRSPMLPLSLLRVPRIGTGLAALALMSFIAFGSFFILVVYLQGVLGYSPWEAGVRTLPMSVAMIAGSAATLPLMSRVGGDTMTLLGFACVTGSFALLATTTADSGYDRLVVFQLVLGVGCGLSLSALTGTVMDAFPAASAGLGSALNDVARQVGMGLGVAVQGSILAAVSSHRLHHLLGRNRGSEDVNAILATSAHGHGGPSAQTVVAAKDAFVTGMARSSVVDAVVLGAVVVVAAVCLIRGRVIRRAETTPSHTIPRSRSVLRRQLPFPFRAPAEARPENRQVVVRLPMPGAWSLALIPLLTASCVLWWRRSARGNERGRVGLAEITLAGRQLVQEMLHAGRSSEIGRRGRRLLHDFLVGRDRRA</sequence>
<feature type="transmembrane region" description="Helical" evidence="7">
    <location>
        <begin position="160"/>
        <end position="181"/>
    </location>
</feature>
<feature type="transmembrane region" description="Helical" evidence="7">
    <location>
        <begin position="326"/>
        <end position="343"/>
    </location>
</feature>
<keyword evidence="2" id="KW-0813">Transport</keyword>
<evidence type="ECO:0000259" key="8">
    <source>
        <dbReference type="PROSITE" id="PS50850"/>
    </source>
</evidence>
<evidence type="ECO:0000256" key="3">
    <source>
        <dbReference type="ARBA" id="ARBA00022475"/>
    </source>
</evidence>
<evidence type="ECO:0000313" key="10">
    <source>
        <dbReference type="Proteomes" id="UP000431901"/>
    </source>
</evidence>
<dbReference type="Pfam" id="PF07690">
    <property type="entry name" value="MFS_1"/>
    <property type="match status" value="1"/>
</dbReference>
<evidence type="ECO:0000313" key="9">
    <source>
        <dbReference type="EMBL" id="MXQ68117.1"/>
    </source>
</evidence>
<dbReference type="NCBIfam" id="TIGR00711">
    <property type="entry name" value="efflux_EmrB"/>
    <property type="match status" value="1"/>
</dbReference>
<dbReference type="InterPro" id="IPR011701">
    <property type="entry name" value="MFS"/>
</dbReference>
<dbReference type="RefSeq" id="WP_161106301.1">
    <property type="nucleotide sequence ID" value="NZ_JBHLYI010000020.1"/>
</dbReference>
<feature type="transmembrane region" description="Helical" evidence="7">
    <location>
        <begin position="132"/>
        <end position="154"/>
    </location>
</feature>
<dbReference type="GO" id="GO:0022857">
    <property type="term" value="F:transmembrane transporter activity"/>
    <property type="evidence" value="ECO:0007669"/>
    <property type="project" value="InterPro"/>
</dbReference>
<evidence type="ECO:0000256" key="6">
    <source>
        <dbReference type="ARBA" id="ARBA00023136"/>
    </source>
</evidence>
<feature type="transmembrane region" description="Helical" evidence="7">
    <location>
        <begin position="49"/>
        <end position="66"/>
    </location>
</feature>
<evidence type="ECO:0000256" key="4">
    <source>
        <dbReference type="ARBA" id="ARBA00022692"/>
    </source>
</evidence>
<evidence type="ECO:0000256" key="1">
    <source>
        <dbReference type="ARBA" id="ARBA00004651"/>
    </source>
</evidence>
<dbReference type="InterPro" id="IPR004638">
    <property type="entry name" value="EmrB-like"/>
</dbReference>
<dbReference type="PANTHER" id="PTHR42718">
    <property type="entry name" value="MAJOR FACILITATOR SUPERFAMILY MULTIDRUG TRANSPORTER MFSC"/>
    <property type="match status" value="1"/>
</dbReference>
<dbReference type="GO" id="GO:0005886">
    <property type="term" value="C:plasma membrane"/>
    <property type="evidence" value="ECO:0007669"/>
    <property type="project" value="UniProtKB-SubCell"/>
</dbReference>
<accession>A0A6I4WD16</accession>
<organism evidence="9 10">
    <name type="scientific">Actinomadura rayongensis</name>
    <dbReference type="NCBI Taxonomy" id="1429076"/>
    <lineage>
        <taxon>Bacteria</taxon>
        <taxon>Bacillati</taxon>
        <taxon>Actinomycetota</taxon>
        <taxon>Actinomycetes</taxon>
        <taxon>Streptosporangiales</taxon>
        <taxon>Thermomonosporaceae</taxon>
        <taxon>Actinomadura</taxon>
    </lineage>
</organism>
<feature type="domain" description="Major facilitator superfamily (MFS) profile" evidence="8">
    <location>
        <begin position="7"/>
        <end position="492"/>
    </location>
</feature>
<protein>
    <submittedName>
        <fullName evidence="9">DHA2 family efflux MFS transporter permease subunit</fullName>
    </submittedName>
</protein>
<dbReference type="Proteomes" id="UP000431901">
    <property type="component" value="Unassembled WGS sequence"/>
</dbReference>
<dbReference type="InterPro" id="IPR005829">
    <property type="entry name" value="Sugar_transporter_CS"/>
</dbReference>
<dbReference type="SUPFAM" id="SSF103473">
    <property type="entry name" value="MFS general substrate transporter"/>
    <property type="match status" value="1"/>
</dbReference>
<comment type="caution">
    <text evidence="9">The sequence shown here is derived from an EMBL/GenBank/DDBJ whole genome shotgun (WGS) entry which is preliminary data.</text>
</comment>
<keyword evidence="6 7" id="KW-0472">Membrane</keyword>
<keyword evidence="10" id="KW-1185">Reference proteome</keyword>
<dbReference type="AlphaFoldDB" id="A0A6I4WD16"/>
<reference evidence="9 10" key="1">
    <citation type="submission" date="2019-12" db="EMBL/GenBank/DDBJ databases">
        <title>Nocardia macrotermitis sp. nov. and Nocardia aurantia sp. nov., isolated from the gut of the fungus growing-termite Macrotermes natalensis.</title>
        <authorList>
            <person name="Christine B."/>
            <person name="Rene B."/>
        </authorList>
    </citation>
    <scope>NUCLEOTIDE SEQUENCE [LARGE SCALE GENOMIC DNA]</scope>
    <source>
        <strain evidence="9 10">DSM 102126</strain>
    </source>
</reference>
<feature type="transmembrane region" description="Helical" evidence="7">
    <location>
        <begin position="355"/>
        <end position="377"/>
    </location>
</feature>
<dbReference type="PANTHER" id="PTHR42718:SF42">
    <property type="entry name" value="EXPORT PROTEIN"/>
    <property type="match status" value="1"/>
</dbReference>
<proteinExistence type="predicted"/>
<evidence type="ECO:0000256" key="2">
    <source>
        <dbReference type="ARBA" id="ARBA00022448"/>
    </source>
</evidence>
<gene>
    <name evidence="9" type="ORF">GQ466_29280</name>
</gene>
<feature type="transmembrane region" description="Helical" evidence="7">
    <location>
        <begin position="7"/>
        <end position="29"/>
    </location>
</feature>
<keyword evidence="3" id="KW-1003">Cell membrane</keyword>
<feature type="transmembrane region" description="Helical" evidence="7">
    <location>
        <begin position="263"/>
        <end position="286"/>
    </location>
</feature>
<comment type="subcellular location">
    <subcellularLocation>
        <location evidence="1">Cell membrane</location>
        <topology evidence="1">Multi-pass membrane protein</topology>
    </subcellularLocation>
</comment>
<dbReference type="InterPro" id="IPR020846">
    <property type="entry name" value="MFS_dom"/>
</dbReference>
<keyword evidence="4 7" id="KW-0812">Transmembrane</keyword>
<dbReference type="OrthoDB" id="9781469at2"/>
<dbReference type="EMBL" id="WUTW01000010">
    <property type="protein sequence ID" value="MXQ68117.1"/>
    <property type="molecule type" value="Genomic_DNA"/>
</dbReference>
<feature type="transmembrane region" description="Helical" evidence="7">
    <location>
        <begin position="193"/>
        <end position="213"/>
    </location>
</feature>
<feature type="transmembrane region" description="Helical" evidence="7">
    <location>
        <begin position="219"/>
        <end position="242"/>
    </location>
</feature>
<dbReference type="Gene3D" id="1.20.1720.10">
    <property type="entry name" value="Multidrug resistance protein D"/>
    <property type="match status" value="1"/>
</dbReference>